<dbReference type="EMBL" id="WSRS01000038">
    <property type="protein sequence ID" value="MVX59037.1"/>
    <property type="molecule type" value="Genomic_DNA"/>
</dbReference>
<dbReference type="AlphaFoldDB" id="A0A7X3KCM0"/>
<evidence type="ECO:0000313" key="4">
    <source>
        <dbReference type="Proteomes" id="UP000461595"/>
    </source>
</evidence>
<proteinExistence type="predicted"/>
<evidence type="ECO:0000256" key="2">
    <source>
        <dbReference type="SAM" id="MobiDB-lite"/>
    </source>
</evidence>
<gene>
    <name evidence="3" type="ORF">E5983_05175</name>
</gene>
<dbReference type="OrthoDB" id="2224578at2"/>
<reference evidence="3 4" key="1">
    <citation type="submission" date="2019-12" db="EMBL/GenBank/DDBJ databases">
        <title>Microbes associate with the intestines of laboratory mice.</title>
        <authorList>
            <person name="Navarre W."/>
            <person name="Wong E."/>
        </authorList>
    </citation>
    <scope>NUCLEOTIDE SEQUENCE [LARGE SCALE GENOMIC DNA]</scope>
    <source>
        <strain evidence="3 4">NM51_B2-22</strain>
    </source>
</reference>
<evidence type="ECO:0000313" key="3">
    <source>
        <dbReference type="EMBL" id="MVX59037.1"/>
    </source>
</evidence>
<name>A0A7X3KCM0_9STRE</name>
<feature type="coiled-coil region" evidence="1">
    <location>
        <begin position="6"/>
        <end position="33"/>
    </location>
</feature>
<feature type="region of interest" description="Disordered" evidence="2">
    <location>
        <begin position="77"/>
        <end position="96"/>
    </location>
</feature>
<dbReference type="Proteomes" id="UP000461595">
    <property type="component" value="Unassembled WGS sequence"/>
</dbReference>
<keyword evidence="1" id="KW-0175">Coiled coil</keyword>
<organism evidence="3 4">
    <name type="scientific">Streptococcus danieliae</name>
    <dbReference type="NCBI Taxonomy" id="747656"/>
    <lineage>
        <taxon>Bacteria</taxon>
        <taxon>Bacillati</taxon>
        <taxon>Bacillota</taxon>
        <taxon>Bacilli</taxon>
        <taxon>Lactobacillales</taxon>
        <taxon>Streptococcaceae</taxon>
        <taxon>Streptococcus</taxon>
    </lineage>
</organism>
<evidence type="ECO:0000256" key="1">
    <source>
        <dbReference type="SAM" id="Coils"/>
    </source>
</evidence>
<dbReference type="RefSeq" id="WP_160332840.1">
    <property type="nucleotide sequence ID" value="NZ_WSRS01000038.1"/>
</dbReference>
<sequence>MAKKDLKKIDLELEEAKKKVVLLEQEKKLAEENFQKQIGKIYVQIQLKNNRDLSYEQILEDLKTEWAIIKEEEKARREAAKREREERQHHEEMNPM</sequence>
<protein>
    <submittedName>
        <fullName evidence="3">Uncharacterized protein</fullName>
    </submittedName>
</protein>
<accession>A0A7X3KCM0</accession>
<comment type="caution">
    <text evidence="3">The sequence shown here is derived from an EMBL/GenBank/DDBJ whole genome shotgun (WGS) entry which is preliminary data.</text>
</comment>